<protein>
    <recommendedName>
        <fullName evidence="4">DUF2029 domain-containing protein</fullName>
    </recommendedName>
</protein>
<keyword evidence="1" id="KW-0812">Transmembrane</keyword>
<sequence>MSGARQSLSWPVRVGLLAAAALIVRLVLVAVTDGGADLAIYDFFGGYALDGVNPYDVPAGGPIEPRFADSPPLEFALFAGLLALHDSDTTLRIFFALCDAGTILLIGLAFPLARAWRWRVLLFYAFNPFVLTAWTAFSEDKTVLFLLIAALLLALMQGRLGAAWAATALLTALKFLGAFFAPVLALHTLRVRGRRGLIPIALCAAFVLLTCLLWFPDSLNMLDNRRERGALSEPIHASPWLFPSEIGLYASWLPQVCMVLSLLGVIWLYLRERVDVREAVVLSIAGGYVFLPDQPSNRILLVLLPFLLLADLSRRAWLLLWLTSLPAAAAVIEASRDLPAGLADAIGPSGSLRQVVWLHLPLLVVVVGWIRERSRNRPISVSVSS</sequence>
<reference evidence="3" key="1">
    <citation type="submission" date="2023-07" db="EMBL/GenBank/DDBJ databases">
        <title>Conexibacter stalactiti sp. nov., isolated from stalactites in a lava cave and emended description of the genus Conexibacter.</title>
        <authorList>
            <person name="Lee S.D."/>
        </authorList>
    </citation>
    <scope>NUCLEOTIDE SEQUENCE [LARGE SCALE GENOMIC DNA]</scope>
    <source>
        <strain evidence="3">KCTC 39840</strain>
    </source>
</reference>
<dbReference type="Proteomes" id="UP001284601">
    <property type="component" value="Unassembled WGS sequence"/>
</dbReference>
<accession>A0ABU4HJX3</accession>
<evidence type="ECO:0000313" key="2">
    <source>
        <dbReference type="EMBL" id="MDW5593612.1"/>
    </source>
</evidence>
<evidence type="ECO:0008006" key="4">
    <source>
        <dbReference type="Google" id="ProtNLM"/>
    </source>
</evidence>
<evidence type="ECO:0000313" key="3">
    <source>
        <dbReference type="Proteomes" id="UP001284601"/>
    </source>
</evidence>
<name>A0ABU4HJX3_9ACTN</name>
<feature type="transmembrane region" description="Helical" evidence="1">
    <location>
        <begin position="120"/>
        <end position="137"/>
    </location>
</feature>
<feature type="transmembrane region" description="Helical" evidence="1">
    <location>
        <begin position="249"/>
        <end position="270"/>
    </location>
</feature>
<proteinExistence type="predicted"/>
<feature type="transmembrane region" description="Helical" evidence="1">
    <location>
        <begin position="93"/>
        <end position="113"/>
    </location>
</feature>
<comment type="caution">
    <text evidence="2">The sequence shown here is derived from an EMBL/GenBank/DDBJ whole genome shotgun (WGS) entry which is preliminary data.</text>
</comment>
<organism evidence="2 3">
    <name type="scientific">Conexibacter stalactiti</name>
    <dbReference type="NCBI Taxonomy" id="1940611"/>
    <lineage>
        <taxon>Bacteria</taxon>
        <taxon>Bacillati</taxon>
        <taxon>Actinomycetota</taxon>
        <taxon>Thermoleophilia</taxon>
        <taxon>Solirubrobacterales</taxon>
        <taxon>Conexibacteraceae</taxon>
        <taxon>Conexibacter</taxon>
    </lineage>
</organism>
<dbReference type="RefSeq" id="WP_318595872.1">
    <property type="nucleotide sequence ID" value="NZ_JAWSTH010000007.1"/>
</dbReference>
<keyword evidence="1" id="KW-0472">Membrane</keyword>
<feature type="transmembrane region" description="Helical" evidence="1">
    <location>
        <begin position="143"/>
        <end position="176"/>
    </location>
</feature>
<keyword evidence="1" id="KW-1133">Transmembrane helix</keyword>
<gene>
    <name evidence="2" type="ORF">R7226_04650</name>
</gene>
<dbReference type="EMBL" id="JAWSTH010000007">
    <property type="protein sequence ID" value="MDW5593612.1"/>
    <property type="molecule type" value="Genomic_DNA"/>
</dbReference>
<feature type="transmembrane region" description="Helical" evidence="1">
    <location>
        <begin position="197"/>
        <end position="215"/>
    </location>
</feature>
<evidence type="ECO:0000256" key="1">
    <source>
        <dbReference type="SAM" id="Phobius"/>
    </source>
</evidence>
<feature type="transmembrane region" description="Helical" evidence="1">
    <location>
        <begin position="12"/>
        <end position="31"/>
    </location>
</feature>
<keyword evidence="3" id="KW-1185">Reference proteome</keyword>